<reference evidence="11" key="3">
    <citation type="journal article" date="2018" name="Genome Biol.">
        <title>SKESA: strategic k-mer extension for scrupulous assemblies.</title>
        <authorList>
            <person name="Souvorov A."/>
            <person name="Agarwala R."/>
            <person name="Lipman D.J."/>
        </authorList>
    </citation>
    <scope>NUCLEOTIDE SEQUENCE</scope>
    <source>
        <strain evidence="12">Clostridioides</strain>
        <strain evidence="11">HN1000</strain>
    </source>
</reference>
<evidence type="ECO:0000256" key="7">
    <source>
        <dbReference type="RuleBase" id="RU003707"/>
    </source>
</evidence>
<evidence type="ECO:0000256" key="4">
    <source>
        <dbReference type="ARBA" id="ARBA00023239"/>
    </source>
</evidence>
<dbReference type="EMBL" id="FUPS01000020">
    <property type="protein sequence ID" value="SJT23505.1"/>
    <property type="molecule type" value="Genomic_DNA"/>
</dbReference>
<keyword evidence="4 9" id="KW-0456">Lyase</keyword>
<accession>A0A069ADE8</accession>
<dbReference type="PANTHER" id="PTHR11941:SF54">
    <property type="entry name" value="ENOYL-COA HYDRATASE, MITOCHONDRIAL"/>
    <property type="match status" value="1"/>
</dbReference>
<dbReference type="EMBL" id="LK932783">
    <property type="protein sequence ID" value="CDS93533.1"/>
    <property type="molecule type" value="Genomic_DNA"/>
</dbReference>
<reference evidence="13 16" key="2">
    <citation type="submission" date="2017-02" db="EMBL/GenBank/DDBJ databases">
        <authorList>
            <consortium name="Pathogen Informatics"/>
        </authorList>
    </citation>
    <scope>NUCLEOTIDE SEQUENCE [LARGE SCALE GENOMIC DNA]</scope>
    <source>
        <strain evidence="18">clo34</strain>
        <strain evidence="14">Clo34</strain>
        <strain evidence="17">tl291</strain>
        <strain evidence="15">Tl291</strain>
        <strain evidence="13 16">VRECD0157</strain>
    </source>
</reference>
<dbReference type="EMBL" id="CAADAN010000004">
    <property type="protein sequence ID" value="VFD31477.1"/>
    <property type="molecule type" value="Genomic_DNA"/>
</dbReference>
<dbReference type="Gene3D" id="3.90.226.10">
    <property type="entry name" value="2-enoyl-CoA Hydratase, Chain A, domain 1"/>
    <property type="match status" value="1"/>
</dbReference>
<dbReference type="InterPro" id="IPR001753">
    <property type="entry name" value="Enoyl-CoA_hydra/iso"/>
</dbReference>
<evidence type="ECO:0000313" key="14">
    <source>
        <dbReference type="EMBL" id="VFD31477.1"/>
    </source>
</evidence>
<dbReference type="RefSeq" id="WP_003437965.1">
    <property type="nucleotide sequence ID" value="NZ_AP025558.1"/>
</dbReference>
<dbReference type="Proteomes" id="UP000878956">
    <property type="component" value="Unassembled WGS sequence"/>
</dbReference>
<evidence type="ECO:0000313" key="11">
    <source>
        <dbReference type="EMBL" id="HBH1541501.1"/>
    </source>
</evidence>
<sequence>MSTSDVKVYENVAVEVDGNICTVKMNRPKALNAINSKTLEELYEVFVDINNDETIDVVILTGEGKAFVAGADIAYMKDLDAVAAKDFSILGAKAFGEIENSKKVVIAAVNGFALGGGCELAMACDIRIASAKAKFGQPEVTLGITPGYGGTQRLTRLVGMAKAKELIFTGQVIKADEAEKIGLVNRVVEPDILIEEVEKLAKIIAKNAQLAVRYSKEAIQLGAQTDINTGIDIESNLFGLCFSTKDQKEGMSAFVEKREANFIKG</sequence>
<evidence type="ECO:0000256" key="3">
    <source>
        <dbReference type="ARBA" id="ARBA00011881"/>
    </source>
</evidence>
<dbReference type="EC" id="4.2.1.150" evidence="6"/>
<dbReference type="InterPro" id="IPR014748">
    <property type="entry name" value="Enoyl-CoA_hydra_C"/>
</dbReference>
<organism evidence="9">
    <name type="scientific">Clostridioides difficile</name>
    <name type="common">Peptoclostridium difficile</name>
    <dbReference type="NCBI Taxonomy" id="1496"/>
    <lineage>
        <taxon>Bacteria</taxon>
        <taxon>Bacillati</taxon>
        <taxon>Bacillota</taxon>
        <taxon>Clostridia</taxon>
        <taxon>Peptostreptococcales</taxon>
        <taxon>Peptostreptococcaceae</taxon>
        <taxon>Clostridioides</taxon>
    </lineage>
</organism>
<evidence type="ECO:0000313" key="17">
    <source>
        <dbReference type="Proteomes" id="UP000372533"/>
    </source>
</evidence>
<dbReference type="FunFam" id="1.10.12.10:FF:000001">
    <property type="entry name" value="Probable enoyl-CoA hydratase, mitochondrial"/>
    <property type="match status" value="1"/>
</dbReference>
<comment type="pathway">
    <text evidence="1">Lipid metabolism; butanoate metabolism.</text>
</comment>
<dbReference type="Proteomes" id="UP000372533">
    <property type="component" value="Unassembled WGS sequence"/>
</dbReference>
<dbReference type="Proteomes" id="UP000879542">
    <property type="component" value="Unassembled WGS sequence"/>
</dbReference>
<dbReference type="EMBL" id="LK932391">
    <property type="protein sequence ID" value="CDS85605.1"/>
    <property type="molecule type" value="Genomic_DNA"/>
</dbReference>
<reference evidence="9" key="1">
    <citation type="submission" date="2014-07" db="EMBL/GenBank/DDBJ databases">
        <authorList>
            <person name="Monot Marc"/>
        </authorList>
    </citation>
    <scope>NUCLEOTIDE SEQUENCE</scope>
    <source>
        <strain evidence="10">7032989</strain>
        <strain evidence="8">7032994</strain>
    </source>
</reference>
<evidence type="ECO:0000256" key="6">
    <source>
        <dbReference type="ARBA" id="ARBA00067035"/>
    </source>
</evidence>
<evidence type="ECO:0000313" key="9">
    <source>
        <dbReference type="EMBL" id="CDS86146.1"/>
    </source>
</evidence>
<dbReference type="PATRIC" id="fig|1496.1373.peg.2383"/>
<dbReference type="EMBL" id="DAEPXK010000007">
    <property type="protein sequence ID" value="HBH1541501.1"/>
    <property type="molecule type" value="Genomic_DNA"/>
</dbReference>
<evidence type="ECO:0000313" key="12">
    <source>
        <dbReference type="EMBL" id="HBH2619040.1"/>
    </source>
</evidence>
<evidence type="ECO:0000313" key="15">
    <source>
        <dbReference type="EMBL" id="VHY16892.1"/>
    </source>
</evidence>
<dbReference type="GeneID" id="66353488"/>
<dbReference type="SUPFAM" id="SSF52096">
    <property type="entry name" value="ClpP/crotonase"/>
    <property type="match status" value="1"/>
</dbReference>
<dbReference type="FunFam" id="3.90.226.10:FF:000009">
    <property type="entry name" value="Carnitinyl-CoA dehydratase"/>
    <property type="match status" value="1"/>
</dbReference>
<dbReference type="Proteomes" id="UP000189137">
    <property type="component" value="Unassembled WGS sequence"/>
</dbReference>
<evidence type="ECO:0000313" key="8">
    <source>
        <dbReference type="EMBL" id="CDS85605.1"/>
    </source>
</evidence>
<dbReference type="PROSITE" id="PS00166">
    <property type="entry name" value="ENOYL_COA_HYDRATASE"/>
    <property type="match status" value="1"/>
</dbReference>
<dbReference type="EMBL" id="CAAJVP010000017">
    <property type="protein sequence ID" value="VHY16892.1"/>
    <property type="molecule type" value="Genomic_DNA"/>
</dbReference>
<comment type="similarity">
    <text evidence="2 7">Belongs to the enoyl-CoA hydratase/isomerase family.</text>
</comment>
<evidence type="ECO:0000256" key="5">
    <source>
        <dbReference type="ARBA" id="ARBA00050624"/>
    </source>
</evidence>
<dbReference type="InterPro" id="IPR018376">
    <property type="entry name" value="Enoyl-CoA_hyd/isom_CS"/>
</dbReference>
<comment type="catalytic activity">
    <reaction evidence="5">
        <text>a short-chain (3S)-3-hydroxyacyl-CoA = a short-chain (2E)-enoyl-CoA + H2O</text>
        <dbReference type="Rhea" id="RHEA:52664"/>
        <dbReference type="ChEBI" id="CHEBI:15377"/>
        <dbReference type="ChEBI" id="CHEBI:87488"/>
        <dbReference type="ChEBI" id="CHEBI:136760"/>
        <dbReference type="EC" id="4.2.1.150"/>
    </reaction>
</comment>
<dbReference type="AlphaFoldDB" id="A0A069ADE8"/>
<proteinExistence type="inferred from homology"/>
<evidence type="ECO:0000313" key="13">
    <source>
        <dbReference type="EMBL" id="SJT23505.1"/>
    </source>
</evidence>
<evidence type="ECO:0000256" key="1">
    <source>
        <dbReference type="ARBA" id="ARBA00005086"/>
    </source>
</evidence>
<dbReference type="CDD" id="cd06558">
    <property type="entry name" value="crotonase-like"/>
    <property type="match status" value="1"/>
</dbReference>
<evidence type="ECO:0000313" key="10">
    <source>
        <dbReference type="EMBL" id="CDS93533.1"/>
    </source>
</evidence>
<reference evidence="11" key="4">
    <citation type="submission" date="2021-06" db="EMBL/GenBank/DDBJ databases">
        <authorList>
            <consortium name="NCBI Pathogen Detection Project"/>
        </authorList>
    </citation>
    <scope>NUCLEOTIDE SEQUENCE</scope>
    <source>
        <strain evidence="12">Clostridioides</strain>
        <strain evidence="11">HN1000</strain>
    </source>
</reference>
<dbReference type="Gene3D" id="1.10.12.10">
    <property type="entry name" value="Lyase 2-enoyl-coa Hydratase, Chain A, domain 2"/>
    <property type="match status" value="1"/>
</dbReference>
<dbReference type="PANTHER" id="PTHR11941">
    <property type="entry name" value="ENOYL-COA HYDRATASE-RELATED"/>
    <property type="match status" value="1"/>
</dbReference>
<dbReference type="Pfam" id="PF00378">
    <property type="entry name" value="ECH_1"/>
    <property type="match status" value="1"/>
</dbReference>
<evidence type="ECO:0000313" key="18">
    <source>
        <dbReference type="Proteomes" id="UP000411588"/>
    </source>
</evidence>
<dbReference type="GO" id="GO:0006635">
    <property type="term" value="P:fatty acid beta-oxidation"/>
    <property type="evidence" value="ECO:0007669"/>
    <property type="project" value="TreeGrafter"/>
</dbReference>
<dbReference type="Proteomes" id="UP000411588">
    <property type="component" value="Unassembled WGS sequence"/>
</dbReference>
<protein>
    <recommendedName>
        <fullName evidence="6">short-chain-enoyl-CoA hydratase</fullName>
        <ecNumber evidence="6">4.2.1.150</ecNumber>
    </recommendedName>
</protein>
<gene>
    <name evidence="9" type="primary">crt</name>
    <name evidence="14" type="synonym">crt2</name>
    <name evidence="13" type="synonym">echA8_2</name>
    <name evidence="8" type="synonym">yngF</name>
    <name evidence="10" type="ORF">BN1095_140024</name>
    <name evidence="9" type="ORF">BN1096_550023</name>
    <name evidence="8" type="ORF">BN1097_530022</name>
    <name evidence="11" type="ORF">KRM00_000962</name>
    <name evidence="12" type="ORF">KRQ00_000770</name>
    <name evidence="15" type="ORF">SAMEA1402366_03058</name>
    <name evidence="14" type="ORF">SAMEA1402399_01676</name>
    <name evidence="13" type="ORF">SAMEA3375112_04041</name>
</gene>
<comment type="subunit">
    <text evidence="3">Homotetramer.</text>
</comment>
<dbReference type="EMBL" id="LK932508">
    <property type="protein sequence ID" value="CDS86146.1"/>
    <property type="molecule type" value="Genomic_DNA"/>
</dbReference>
<evidence type="ECO:0000256" key="2">
    <source>
        <dbReference type="ARBA" id="ARBA00005254"/>
    </source>
</evidence>
<name>A0A069ADE8_CLODI</name>
<dbReference type="GO" id="GO:0018812">
    <property type="term" value="F:3-hydroxyacyl-CoA dehydratase activity"/>
    <property type="evidence" value="ECO:0007669"/>
    <property type="project" value="UniProtKB-EC"/>
</dbReference>
<evidence type="ECO:0000313" key="16">
    <source>
        <dbReference type="Proteomes" id="UP000189137"/>
    </source>
</evidence>
<dbReference type="EMBL" id="DAEQIJ010000002">
    <property type="protein sequence ID" value="HBH2619040.1"/>
    <property type="molecule type" value="Genomic_DNA"/>
</dbReference>
<dbReference type="InterPro" id="IPR029045">
    <property type="entry name" value="ClpP/crotonase-like_dom_sf"/>
</dbReference>